<dbReference type="OrthoDB" id="9775392at2"/>
<dbReference type="InterPro" id="IPR036390">
    <property type="entry name" value="WH_DNA-bd_sf"/>
</dbReference>
<dbReference type="EMBL" id="FOTF01000003">
    <property type="protein sequence ID" value="SFK85885.1"/>
    <property type="molecule type" value="Genomic_DNA"/>
</dbReference>
<dbReference type="GO" id="GO:0003677">
    <property type="term" value="F:DNA binding"/>
    <property type="evidence" value="ECO:0007669"/>
    <property type="project" value="UniProtKB-KW"/>
</dbReference>
<proteinExistence type="inferred from homology"/>
<evidence type="ECO:0000313" key="8">
    <source>
        <dbReference type="Proteomes" id="UP000199550"/>
    </source>
</evidence>
<dbReference type="CDD" id="cd08411">
    <property type="entry name" value="PBP2_OxyR"/>
    <property type="match status" value="1"/>
</dbReference>
<keyword evidence="8" id="KW-1185">Reference proteome</keyword>
<dbReference type="RefSeq" id="WP_090185545.1">
    <property type="nucleotide sequence ID" value="NZ_CAXIDI010000001.1"/>
</dbReference>
<dbReference type="InterPro" id="IPR036388">
    <property type="entry name" value="WH-like_DNA-bd_sf"/>
</dbReference>
<evidence type="ECO:0000256" key="1">
    <source>
        <dbReference type="ARBA" id="ARBA00009437"/>
    </source>
</evidence>
<dbReference type="PANTHER" id="PTHR30346:SF26">
    <property type="entry name" value="HYDROGEN PEROXIDE-INDUCIBLE GENES ACTIVATOR"/>
    <property type="match status" value="1"/>
</dbReference>
<dbReference type="Pfam" id="PF03466">
    <property type="entry name" value="LysR_substrate"/>
    <property type="match status" value="1"/>
</dbReference>
<dbReference type="Gene3D" id="1.10.10.10">
    <property type="entry name" value="Winged helix-like DNA-binding domain superfamily/Winged helix DNA-binding domain"/>
    <property type="match status" value="1"/>
</dbReference>
<gene>
    <name evidence="7" type="ORF">SAMN04488004_10377</name>
</gene>
<keyword evidence="5" id="KW-0804">Transcription</keyword>
<keyword evidence="2" id="KW-0805">Transcription regulation</keyword>
<evidence type="ECO:0000256" key="2">
    <source>
        <dbReference type="ARBA" id="ARBA00023015"/>
    </source>
</evidence>
<organism evidence="7 8">
    <name type="scientific">Loktanella salsilacus</name>
    <dbReference type="NCBI Taxonomy" id="195913"/>
    <lineage>
        <taxon>Bacteria</taxon>
        <taxon>Pseudomonadati</taxon>
        <taxon>Pseudomonadota</taxon>
        <taxon>Alphaproteobacteria</taxon>
        <taxon>Rhodobacterales</taxon>
        <taxon>Roseobacteraceae</taxon>
        <taxon>Loktanella</taxon>
    </lineage>
</organism>
<dbReference type="GO" id="GO:0003700">
    <property type="term" value="F:DNA-binding transcription factor activity"/>
    <property type="evidence" value="ECO:0007669"/>
    <property type="project" value="InterPro"/>
</dbReference>
<dbReference type="SUPFAM" id="SSF53850">
    <property type="entry name" value="Periplasmic binding protein-like II"/>
    <property type="match status" value="1"/>
</dbReference>
<keyword evidence="3" id="KW-0238">DNA-binding</keyword>
<dbReference type="Pfam" id="PF00126">
    <property type="entry name" value="HTH_1"/>
    <property type="match status" value="1"/>
</dbReference>
<accession>A0A1I4CYB6</accession>
<evidence type="ECO:0000256" key="4">
    <source>
        <dbReference type="ARBA" id="ARBA00023159"/>
    </source>
</evidence>
<evidence type="ECO:0000313" key="7">
    <source>
        <dbReference type="EMBL" id="SFK85885.1"/>
    </source>
</evidence>
<dbReference type="SUPFAM" id="SSF46785">
    <property type="entry name" value="Winged helix' DNA-binding domain"/>
    <property type="match status" value="1"/>
</dbReference>
<feature type="domain" description="HTH lysR-type" evidence="6">
    <location>
        <begin position="4"/>
        <end position="61"/>
    </location>
</feature>
<dbReference type="FunFam" id="1.10.10.10:FF:000001">
    <property type="entry name" value="LysR family transcriptional regulator"/>
    <property type="match status" value="1"/>
</dbReference>
<protein>
    <submittedName>
        <fullName evidence="7">LysR family transcriptional regulator, hydrogen peroxide-inducible genes activator</fullName>
    </submittedName>
</protein>
<sequence length="306" mass="33499">MKNITLKHLRYACAVADQGHFGRAADMQSVSQPALSMQVKDLEERLGQPLFERGPRMVRPTVFGEDFLQRARAILQSVDDLGDLAQISKGGMIRRLRLGIIPTVAPYLLPRLIADLTELYPGLDLQVRESVTPRLLAELAEGQLDAAIVALPVSEPTLTEVPLMTEDFVLIRPQADDSKPVPDAGQLRQMRLLLLEEGHCFRDQALAFCDTRSARPREWLDGSALTTLVQMVGAGIGVTLIPDMAVVIEANSAPVSVARFARPVPSRTIGMIWRRSTPMAAQLLQISDQVRTTALTLHGAMPVDAA</sequence>
<evidence type="ECO:0000256" key="5">
    <source>
        <dbReference type="ARBA" id="ARBA00023163"/>
    </source>
</evidence>
<reference evidence="7 8" key="1">
    <citation type="submission" date="2016-10" db="EMBL/GenBank/DDBJ databases">
        <authorList>
            <person name="de Groot N.N."/>
        </authorList>
    </citation>
    <scope>NUCLEOTIDE SEQUENCE [LARGE SCALE GENOMIC DNA]</scope>
    <source>
        <strain evidence="7 8">DSM 16199</strain>
    </source>
</reference>
<dbReference type="Gene3D" id="3.40.190.10">
    <property type="entry name" value="Periplasmic binding protein-like II"/>
    <property type="match status" value="2"/>
</dbReference>
<dbReference type="STRING" id="195913.SAMN04488004_10377"/>
<evidence type="ECO:0000256" key="3">
    <source>
        <dbReference type="ARBA" id="ARBA00023125"/>
    </source>
</evidence>
<dbReference type="GO" id="GO:0032993">
    <property type="term" value="C:protein-DNA complex"/>
    <property type="evidence" value="ECO:0007669"/>
    <property type="project" value="TreeGrafter"/>
</dbReference>
<keyword evidence="4" id="KW-0010">Activator</keyword>
<dbReference type="PROSITE" id="PS50931">
    <property type="entry name" value="HTH_LYSR"/>
    <property type="match status" value="1"/>
</dbReference>
<dbReference type="Proteomes" id="UP000199550">
    <property type="component" value="Unassembled WGS sequence"/>
</dbReference>
<name>A0A1I4CYB6_9RHOB</name>
<dbReference type="AlphaFoldDB" id="A0A1I4CYB6"/>
<dbReference type="InterPro" id="IPR005119">
    <property type="entry name" value="LysR_subst-bd"/>
</dbReference>
<evidence type="ECO:0000259" key="6">
    <source>
        <dbReference type="PROSITE" id="PS50931"/>
    </source>
</evidence>
<comment type="similarity">
    <text evidence="1">Belongs to the LysR transcriptional regulatory family.</text>
</comment>
<dbReference type="PRINTS" id="PR00039">
    <property type="entry name" value="HTHLYSR"/>
</dbReference>
<dbReference type="PANTHER" id="PTHR30346">
    <property type="entry name" value="TRANSCRIPTIONAL DUAL REGULATOR HCAR-RELATED"/>
    <property type="match status" value="1"/>
</dbReference>
<dbReference type="InterPro" id="IPR000847">
    <property type="entry name" value="LysR_HTH_N"/>
</dbReference>